<reference evidence="2" key="1">
    <citation type="submission" date="2021-01" db="EMBL/GenBank/DDBJ databases">
        <title>Caligus Genome Assembly.</title>
        <authorList>
            <person name="Gallardo-Escarate C."/>
        </authorList>
    </citation>
    <scope>NUCLEOTIDE SEQUENCE [LARGE SCALE GENOMIC DNA]</scope>
</reference>
<accession>A0A7T8HL56</accession>
<proteinExistence type="predicted"/>
<protein>
    <submittedName>
        <fullName evidence="1">Uncharacterized protein</fullName>
    </submittedName>
</protein>
<name>A0A7T8HL56_CALRO</name>
<sequence length="54" mass="5923">MPAESAPLTSLVHLLGEDGVRVNSFWTFALGLNLFKETTSLWGVWTCSVSLNLL</sequence>
<organism evidence="1 2">
    <name type="scientific">Caligus rogercresseyi</name>
    <name type="common">Sea louse</name>
    <dbReference type="NCBI Taxonomy" id="217165"/>
    <lineage>
        <taxon>Eukaryota</taxon>
        <taxon>Metazoa</taxon>
        <taxon>Ecdysozoa</taxon>
        <taxon>Arthropoda</taxon>
        <taxon>Crustacea</taxon>
        <taxon>Multicrustacea</taxon>
        <taxon>Hexanauplia</taxon>
        <taxon>Copepoda</taxon>
        <taxon>Siphonostomatoida</taxon>
        <taxon>Caligidae</taxon>
        <taxon>Caligus</taxon>
    </lineage>
</organism>
<dbReference type="Proteomes" id="UP000595437">
    <property type="component" value="Chromosome 8"/>
</dbReference>
<gene>
    <name evidence="1" type="ORF">FKW44_013425</name>
</gene>
<evidence type="ECO:0000313" key="2">
    <source>
        <dbReference type="Proteomes" id="UP000595437"/>
    </source>
</evidence>
<dbReference type="AlphaFoldDB" id="A0A7T8HL56"/>
<keyword evidence="2" id="KW-1185">Reference proteome</keyword>
<evidence type="ECO:0000313" key="1">
    <source>
        <dbReference type="EMBL" id="QQP51929.1"/>
    </source>
</evidence>
<dbReference type="EMBL" id="CP045897">
    <property type="protein sequence ID" value="QQP51929.1"/>
    <property type="molecule type" value="Genomic_DNA"/>
</dbReference>